<dbReference type="InterPro" id="IPR012340">
    <property type="entry name" value="NA-bd_OB-fold"/>
</dbReference>
<evidence type="ECO:0000259" key="8">
    <source>
        <dbReference type="Pfam" id="PF21530"/>
    </source>
</evidence>
<dbReference type="Proteomes" id="UP000326396">
    <property type="component" value="Linkage Group LG16"/>
</dbReference>
<keyword evidence="5" id="KW-0227">DNA damage</keyword>
<dbReference type="GO" id="GO:0006310">
    <property type="term" value="P:DNA recombination"/>
    <property type="evidence" value="ECO:0007669"/>
    <property type="project" value="UniProtKB-KW"/>
</dbReference>
<keyword evidence="5" id="KW-0233">DNA recombination</keyword>
<dbReference type="OrthoDB" id="1669105at2759"/>
<dbReference type="Gene3D" id="3.40.50.300">
    <property type="entry name" value="P-loop containing nucleotide triphosphate hydrolases"/>
    <property type="match status" value="2"/>
</dbReference>
<keyword evidence="3 5" id="KW-0347">Helicase</keyword>
<keyword evidence="4 5" id="KW-0067">ATP-binding</keyword>
<sequence>MTSQSGSLKRKALYSASLGLEDATEIDVSVKNDASHATTSRQTKLRSTLIAAELLIQTQVIIWDEAPMSDRRCYESLDRSLRDILDRPDVPFGGKTVLLGGDFRQTLPVKRKASKAEIISTSLPRSYLWPSFRIIKLTENMRLHRPHLTSNESQQIASFSNWLLDIGDGVSGDSTDPLSPDSKNVVIPQQFLIPHDDSALTKLIDFIYNDSVLQFPTAENLSDKAIICPKNETANYINGLILEKAPGQIFTYLSTDSITPRTGDRGDTEMLYPPDYLNQLNFSGIPSHQLNLKVNSPVILMRNLNQTCGLCNGTRLLISQLLPKVIEATIITGNAIGQRVYIPRIAFIHNDKELPFVFRRRQFPLRMCYAMTINKSQGQSLNKIGIYLPQNIFCHGQLYVALSRATSPQSLKLLIVPQDDFPVGTTKNIVYSDFLKEIEIVTPHRAALKIGKATTIIPMTEINNIPHHYFNFVPYNDLTARVYHDKILTEIASLVDIEALTNKKQHVVAAISSLRVSEFKGKIQMASTSATRVHTDPDINIAKTILARYCITATIADETSSTAVTIFDQAAKTLIGISCFDMVVQQGYTEPTIIPPAILSLIGQPKIFQLQQPRDHNIGRKRFNVNRVFINNSNTTAADPELGPRAATKRQLFVDPAQESAIIKHHKNNDFD</sequence>
<dbReference type="Pfam" id="PF21530">
    <property type="entry name" value="Pif1_2B_dom"/>
    <property type="match status" value="1"/>
</dbReference>
<dbReference type="Gene3D" id="2.40.50.140">
    <property type="entry name" value="Nucleic acid-binding proteins"/>
    <property type="match status" value="1"/>
</dbReference>
<name>A0A5N6NY31_9ASTR</name>
<dbReference type="EMBL" id="SZYD01000008">
    <property type="protein sequence ID" value="KAD5508647.1"/>
    <property type="molecule type" value="Genomic_DNA"/>
</dbReference>
<evidence type="ECO:0000259" key="7">
    <source>
        <dbReference type="Pfam" id="PF05970"/>
    </source>
</evidence>
<dbReference type="InterPro" id="IPR003840">
    <property type="entry name" value="DNA_helicase_dom"/>
</dbReference>
<evidence type="ECO:0000259" key="6">
    <source>
        <dbReference type="Pfam" id="PF02689"/>
    </source>
</evidence>
<evidence type="ECO:0000256" key="2">
    <source>
        <dbReference type="ARBA" id="ARBA00022801"/>
    </source>
</evidence>
<evidence type="ECO:0000256" key="1">
    <source>
        <dbReference type="ARBA" id="ARBA00022741"/>
    </source>
</evidence>
<comment type="catalytic activity">
    <reaction evidence="5">
        <text>ATP + H2O = ADP + phosphate + H(+)</text>
        <dbReference type="Rhea" id="RHEA:13065"/>
        <dbReference type="ChEBI" id="CHEBI:15377"/>
        <dbReference type="ChEBI" id="CHEBI:15378"/>
        <dbReference type="ChEBI" id="CHEBI:30616"/>
        <dbReference type="ChEBI" id="CHEBI:43474"/>
        <dbReference type="ChEBI" id="CHEBI:456216"/>
        <dbReference type="EC" id="5.6.2.3"/>
    </reaction>
</comment>
<organism evidence="9 10">
    <name type="scientific">Mikania micrantha</name>
    <name type="common">bitter vine</name>
    <dbReference type="NCBI Taxonomy" id="192012"/>
    <lineage>
        <taxon>Eukaryota</taxon>
        <taxon>Viridiplantae</taxon>
        <taxon>Streptophyta</taxon>
        <taxon>Embryophyta</taxon>
        <taxon>Tracheophyta</taxon>
        <taxon>Spermatophyta</taxon>
        <taxon>Magnoliopsida</taxon>
        <taxon>eudicotyledons</taxon>
        <taxon>Gunneridae</taxon>
        <taxon>Pentapetalae</taxon>
        <taxon>asterids</taxon>
        <taxon>campanulids</taxon>
        <taxon>Asterales</taxon>
        <taxon>Asteraceae</taxon>
        <taxon>Asteroideae</taxon>
        <taxon>Heliantheae alliance</taxon>
        <taxon>Eupatorieae</taxon>
        <taxon>Mikania</taxon>
    </lineage>
</organism>
<keyword evidence="1 5" id="KW-0547">Nucleotide-binding</keyword>
<dbReference type="InterPro" id="IPR027417">
    <property type="entry name" value="P-loop_NTPase"/>
</dbReference>
<reference evidence="9 10" key="1">
    <citation type="submission" date="2019-05" db="EMBL/GenBank/DDBJ databases">
        <title>Mikania micrantha, genome provides insights into the molecular mechanism of rapid growth.</title>
        <authorList>
            <person name="Liu B."/>
        </authorList>
    </citation>
    <scope>NUCLEOTIDE SEQUENCE [LARGE SCALE GENOMIC DNA]</scope>
    <source>
        <strain evidence="9">NLD-2019</strain>
        <tissue evidence="9">Leaf</tissue>
    </source>
</reference>
<evidence type="ECO:0000256" key="4">
    <source>
        <dbReference type="ARBA" id="ARBA00022840"/>
    </source>
</evidence>
<dbReference type="GO" id="GO:0043139">
    <property type="term" value="F:5'-3' DNA helicase activity"/>
    <property type="evidence" value="ECO:0007669"/>
    <property type="project" value="UniProtKB-EC"/>
</dbReference>
<evidence type="ECO:0000313" key="10">
    <source>
        <dbReference type="Proteomes" id="UP000326396"/>
    </source>
</evidence>
<keyword evidence="2 5" id="KW-0378">Hydrolase</keyword>
<dbReference type="Pfam" id="PF05970">
    <property type="entry name" value="PIF1"/>
    <property type="match status" value="1"/>
</dbReference>
<proteinExistence type="inferred from homology"/>
<dbReference type="GO" id="GO:0016887">
    <property type="term" value="F:ATP hydrolysis activity"/>
    <property type="evidence" value="ECO:0007669"/>
    <property type="project" value="RHEA"/>
</dbReference>
<dbReference type="InterPro" id="IPR049163">
    <property type="entry name" value="Pif1-like_2B_dom"/>
</dbReference>
<keyword evidence="10" id="KW-1185">Reference proteome</keyword>
<dbReference type="Pfam" id="PF02689">
    <property type="entry name" value="Herpes_Helicase"/>
    <property type="match status" value="1"/>
</dbReference>
<dbReference type="GO" id="GO:0006281">
    <property type="term" value="P:DNA repair"/>
    <property type="evidence" value="ECO:0007669"/>
    <property type="project" value="UniProtKB-KW"/>
</dbReference>
<dbReference type="InterPro" id="IPR010285">
    <property type="entry name" value="DNA_helicase_pif1-like_DEAD"/>
</dbReference>
<evidence type="ECO:0000256" key="5">
    <source>
        <dbReference type="RuleBase" id="RU363044"/>
    </source>
</evidence>
<feature type="domain" description="DNA helicase Pif1-like 2B" evidence="8">
    <location>
        <begin position="275"/>
        <end position="321"/>
    </location>
</feature>
<feature type="domain" description="DNA replication helicase" evidence="6">
    <location>
        <begin position="369"/>
        <end position="415"/>
    </location>
</feature>
<comment type="similarity">
    <text evidence="5">Belongs to the helicase family.</text>
</comment>
<keyword evidence="5" id="KW-0234">DNA repair</keyword>
<evidence type="ECO:0000313" key="9">
    <source>
        <dbReference type="EMBL" id="KAD5508647.1"/>
    </source>
</evidence>
<dbReference type="EC" id="5.6.2.3" evidence="5"/>
<dbReference type="FunFam" id="3.40.50.300:FF:002884">
    <property type="entry name" value="ATP-dependent DNA helicase"/>
    <property type="match status" value="1"/>
</dbReference>
<protein>
    <recommendedName>
        <fullName evidence="5">ATP-dependent DNA helicase</fullName>
        <ecNumber evidence="5">5.6.2.3</ecNumber>
    </recommendedName>
</protein>
<dbReference type="GO" id="GO:0000723">
    <property type="term" value="P:telomere maintenance"/>
    <property type="evidence" value="ECO:0007669"/>
    <property type="project" value="InterPro"/>
</dbReference>
<dbReference type="PANTHER" id="PTHR10492">
    <property type="match status" value="1"/>
</dbReference>
<feature type="domain" description="DNA helicase Pif1-like DEAD-box helicase" evidence="7">
    <location>
        <begin position="39"/>
        <end position="172"/>
    </location>
</feature>
<dbReference type="SUPFAM" id="SSF52540">
    <property type="entry name" value="P-loop containing nucleoside triphosphate hydrolases"/>
    <property type="match status" value="1"/>
</dbReference>
<evidence type="ECO:0000256" key="3">
    <source>
        <dbReference type="ARBA" id="ARBA00022806"/>
    </source>
</evidence>
<comment type="caution">
    <text evidence="9">The sequence shown here is derived from an EMBL/GenBank/DDBJ whole genome shotgun (WGS) entry which is preliminary data.</text>
</comment>
<dbReference type="PANTHER" id="PTHR10492:SF96">
    <property type="entry name" value="ATP-DEPENDENT DNA HELICASE"/>
    <property type="match status" value="1"/>
</dbReference>
<dbReference type="SUPFAM" id="SSF50249">
    <property type="entry name" value="Nucleic acid-binding proteins"/>
    <property type="match status" value="1"/>
</dbReference>
<comment type="cofactor">
    <cofactor evidence="5">
        <name>Mg(2+)</name>
        <dbReference type="ChEBI" id="CHEBI:18420"/>
    </cofactor>
</comment>
<gene>
    <name evidence="9" type="ORF">E3N88_16350</name>
</gene>
<accession>A0A5N6NY31</accession>
<dbReference type="CDD" id="cd18809">
    <property type="entry name" value="SF1_C_RecD"/>
    <property type="match status" value="1"/>
</dbReference>
<dbReference type="GO" id="GO:0005524">
    <property type="term" value="F:ATP binding"/>
    <property type="evidence" value="ECO:0007669"/>
    <property type="project" value="UniProtKB-KW"/>
</dbReference>
<dbReference type="AlphaFoldDB" id="A0A5N6NY31"/>